<sequence length="156" mass="16978">MDTVQGRVLASRSATRSGRSAVTGEQNHHLHHCLDNITFTIADIQKAISELRMNYAAGPDGVPSILLLKCKEALAHPLYKIWCCSLDTGIIPTMLKEAGKSRPSSSSLLHSGPRLFNALPKNVRDTTGCPVSRFKKALDHFLQTLSDEPPVPGYTA</sequence>
<comment type="caution">
    <text evidence="2">The sequence shown here is derived from an EMBL/GenBank/DDBJ whole genome shotgun (WGS) entry which is preliminary data.</text>
</comment>
<gene>
    <name evidence="2" type="ORF">E2C01_004744</name>
</gene>
<keyword evidence="3" id="KW-1185">Reference proteome</keyword>
<dbReference type="EMBL" id="VSRR010000195">
    <property type="protein sequence ID" value="MPC12066.1"/>
    <property type="molecule type" value="Genomic_DNA"/>
</dbReference>
<dbReference type="AlphaFoldDB" id="A0A5B7CUR3"/>
<reference evidence="2 3" key="1">
    <citation type="submission" date="2019-05" db="EMBL/GenBank/DDBJ databases">
        <title>Another draft genome of Portunus trituberculatus and its Hox gene families provides insights of decapod evolution.</title>
        <authorList>
            <person name="Jeong J.-H."/>
            <person name="Song I."/>
            <person name="Kim S."/>
            <person name="Choi T."/>
            <person name="Kim D."/>
            <person name="Ryu S."/>
            <person name="Kim W."/>
        </authorList>
    </citation>
    <scope>NUCLEOTIDE SEQUENCE [LARGE SCALE GENOMIC DNA]</scope>
    <source>
        <tissue evidence="2">Muscle</tissue>
    </source>
</reference>
<organism evidence="2 3">
    <name type="scientific">Portunus trituberculatus</name>
    <name type="common">Swimming crab</name>
    <name type="synonym">Neptunus trituberculatus</name>
    <dbReference type="NCBI Taxonomy" id="210409"/>
    <lineage>
        <taxon>Eukaryota</taxon>
        <taxon>Metazoa</taxon>
        <taxon>Ecdysozoa</taxon>
        <taxon>Arthropoda</taxon>
        <taxon>Crustacea</taxon>
        <taxon>Multicrustacea</taxon>
        <taxon>Malacostraca</taxon>
        <taxon>Eumalacostraca</taxon>
        <taxon>Eucarida</taxon>
        <taxon>Decapoda</taxon>
        <taxon>Pleocyemata</taxon>
        <taxon>Brachyura</taxon>
        <taxon>Eubrachyura</taxon>
        <taxon>Portunoidea</taxon>
        <taxon>Portunidae</taxon>
        <taxon>Portuninae</taxon>
        <taxon>Portunus</taxon>
    </lineage>
</organism>
<name>A0A5B7CUR3_PORTR</name>
<feature type="region of interest" description="Disordered" evidence="1">
    <location>
        <begin position="1"/>
        <end position="22"/>
    </location>
</feature>
<evidence type="ECO:0000313" key="3">
    <source>
        <dbReference type="Proteomes" id="UP000324222"/>
    </source>
</evidence>
<evidence type="ECO:0000313" key="2">
    <source>
        <dbReference type="EMBL" id="MPC12066.1"/>
    </source>
</evidence>
<protein>
    <submittedName>
        <fullName evidence="2">Uncharacterized protein</fullName>
    </submittedName>
</protein>
<evidence type="ECO:0000256" key="1">
    <source>
        <dbReference type="SAM" id="MobiDB-lite"/>
    </source>
</evidence>
<proteinExistence type="predicted"/>
<accession>A0A5B7CUR3</accession>
<feature type="compositionally biased region" description="Low complexity" evidence="1">
    <location>
        <begin position="10"/>
        <end position="21"/>
    </location>
</feature>
<dbReference type="Proteomes" id="UP000324222">
    <property type="component" value="Unassembled WGS sequence"/>
</dbReference>